<dbReference type="SUPFAM" id="SSF49879">
    <property type="entry name" value="SMAD/FHA domain"/>
    <property type="match status" value="1"/>
</dbReference>
<dbReference type="AlphaFoldDB" id="A0A4D4J2Z2"/>
<dbReference type="InterPro" id="IPR000253">
    <property type="entry name" value="FHA_dom"/>
</dbReference>
<reference evidence="5" key="1">
    <citation type="submission" date="2019-04" db="EMBL/GenBank/DDBJ databases">
        <title>Draft genome sequence of Pseudonocardiaceae bacterium SL3-2-4.</title>
        <authorList>
            <person name="Ningsih F."/>
            <person name="Yokota A."/>
            <person name="Sakai Y."/>
            <person name="Nanatani K."/>
            <person name="Yabe S."/>
            <person name="Oetari A."/>
            <person name="Sjamsuridzal W."/>
        </authorList>
    </citation>
    <scope>NUCLEOTIDE SEQUENCE [LARGE SCALE GENOMIC DNA]</scope>
    <source>
        <strain evidence="5">SL3-2-4</strain>
    </source>
</reference>
<keyword evidence="1" id="KW-0597">Phosphoprotein</keyword>
<dbReference type="Proteomes" id="UP000298860">
    <property type="component" value="Unassembled WGS sequence"/>
</dbReference>
<dbReference type="InterPro" id="IPR008984">
    <property type="entry name" value="SMAD_FHA_dom_sf"/>
</dbReference>
<feature type="region of interest" description="Disordered" evidence="2">
    <location>
        <begin position="49"/>
        <end position="113"/>
    </location>
</feature>
<name>A0A4D4J2Z2_9PSEU</name>
<accession>A0A4D4J2Z2</accession>
<dbReference type="CDD" id="cd00060">
    <property type="entry name" value="FHA"/>
    <property type="match status" value="1"/>
</dbReference>
<sequence>MGGPVPVIHVRQPGADAGWPTGYGPGPFRGVGPERPAVLRKCAYPGRQRAGVAGRSGTTGPILRDATMNPPRTVDPDPEHPVTGRIDHPAQERTRPSKQDAADGAVPSRSLPDMDDLAVPAQLIIVRGKDAGTRFPITEAGVSIGRHRDCDIVLDDITVSRNHAELHHDGRRYTIDDAGSLNGTYVNQRPVEDPTELADGDEVRIGTFRLAFRVRGS</sequence>
<dbReference type="Pfam" id="PF00498">
    <property type="entry name" value="FHA"/>
    <property type="match status" value="1"/>
</dbReference>
<evidence type="ECO:0000313" key="4">
    <source>
        <dbReference type="EMBL" id="GDY29804.1"/>
    </source>
</evidence>
<feature type="domain" description="FHA" evidence="3">
    <location>
        <begin position="142"/>
        <end position="191"/>
    </location>
</feature>
<evidence type="ECO:0000256" key="2">
    <source>
        <dbReference type="SAM" id="MobiDB-lite"/>
    </source>
</evidence>
<keyword evidence="5" id="KW-1185">Reference proteome</keyword>
<dbReference type="Gene3D" id="2.60.200.20">
    <property type="match status" value="1"/>
</dbReference>
<dbReference type="EMBL" id="BJFL01000004">
    <property type="protein sequence ID" value="GDY29804.1"/>
    <property type="molecule type" value="Genomic_DNA"/>
</dbReference>
<comment type="caution">
    <text evidence="4">The sequence shown here is derived from an EMBL/GenBank/DDBJ whole genome shotgun (WGS) entry which is preliminary data.</text>
</comment>
<dbReference type="PROSITE" id="PS50006">
    <property type="entry name" value="FHA_DOMAIN"/>
    <property type="match status" value="1"/>
</dbReference>
<gene>
    <name evidence="4" type="ORF">GTS_14370</name>
</gene>
<dbReference type="SMART" id="SM00240">
    <property type="entry name" value="FHA"/>
    <property type="match status" value="1"/>
</dbReference>
<evidence type="ECO:0000259" key="3">
    <source>
        <dbReference type="PROSITE" id="PS50006"/>
    </source>
</evidence>
<organism evidence="4 5">
    <name type="scientific">Gandjariella thermophila</name>
    <dbReference type="NCBI Taxonomy" id="1931992"/>
    <lineage>
        <taxon>Bacteria</taxon>
        <taxon>Bacillati</taxon>
        <taxon>Actinomycetota</taxon>
        <taxon>Actinomycetes</taxon>
        <taxon>Pseudonocardiales</taxon>
        <taxon>Pseudonocardiaceae</taxon>
        <taxon>Gandjariella</taxon>
    </lineage>
</organism>
<feature type="compositionally biased region" description="Basic and acidic residues" evidence="2">
    <location>
        <begin position="74"/>
        <end position="101"/>
    </location>
</feature>
<evidence type="ECO:0000313" key="5">
    <source>
        <dbReference type="Proteomes" id="UP000298860"/>
    </source>
</evidence>
<evidence type="ECO:0000256" key="1">
    <source>
        <dbReference type="ARBA" id="ARBA00022553"/>
    </source>
</evidence>
<proteinExistence type="predicted"/>
<dbReference type="PANTHER" id="PTHR23308">
    <property type="entry name" value="NUCLEAR INHIBITOR OF PROTEIN PHOSPHATASE-1"/>
    <property type="match status" value="1"/>
</dbReference>
<protein>
    <recommendedName>
        <fullName evidence="3">FHA domain-containing protein</fullName>
    </recommendedName>
</protein>
<dbReference type="InterPro" id="IPR050923">
    <property type="entry name" value="Cell_Proc_Reg/RNA_Proc"/>
</dbReference>